<protein>
    <recommendedName>
        <fullName evidence="2">non-specific serine/threonine protein kinase</fullName>
        <ecNumber evidence="2">2.7.11.1</ecNumber>
    </recommendedName>
</protein>
<dbReference type="GO" id="GO:0005524">
    <property type="term" value="F:ATP binding"/>
    <property type="evidence" value="ECO:0007669"/>
    <property type="project" value="UniProtKB-KW"/>
</dbReference>
<evidence type="ECO:0000256" key="2">
    <source>
        <dbReference type="ARBA" id="ARBA00012513"/>
    </source>
</evidence>
<dbReference type="EC" id="2.7.11.1" evidence="2"/>
<comment type="caution">
    <text evidence="11">The sequence shown here is derived from an EMBL/GenBank/DDBJ whole genome shotgun (WGS) entry which is preliminary data.</text>
</comment>
<dbReference type="InterPro" id="IPR011009">
    <property type="entry name" value="Kinase-like_dom_sf"/>
</dbReference>
<comment type="catalytic activity">
    <reaction evidence="8">
        <text>L-threonyl-[protein] + ATP = O-phospho-L-threonyl-[protein] + ADP + H(+)</text>
        <dbReference type="Rhea" id="RHEA:46608"/>
        <dbReference type="Rhea" id="RHEA-COMP:11060"/>
        <dbReference type="Rhea" id="RHEA-COMP:11605"/>
        <dbReference type="ChEBI" id="CHEBI:15378"/>
        <dbReference type="ChEBI" id="CHEBI:30013"/>
        <dbReference type="ChEBI" id="CHEBI:30616"/>
        <dbReference type="ChEBI" id="CHEBI:61977"/>
        <dbReference type="ChEBI" id="CHEBI:456216"/>
        <dbReference type="EC" id="2.7.11.1"/>
    </reaction>
</comment>
<evidence type="ECO:0000256" key="8">
    <source>
        <dbReference type="ARBA" id="ARBA00047899"/>
    </source>
</evidence>
<evidence type="ECO:0000256" key="7">
    <source>
        <dbReference type="ARBA" id="ARBA00022840"/>
    </source>
</evidence>
<keyword evidence="12" id="KW-1185">Reference proteome</keyword>
<evidence type="ECO:0000313" key="11">
    <source>
        <dbReference type="EMBL" id="KAK2550426.1"/>
    </source>
</evidence>
<reference evidence="11" key="2">
    <citation type="journal article" date="2023" name="Science">
        <title>Genomic signatures of disease resistance in endangered staghorn corals.</title>
        <authorList>
            <person name="Vollmer S.V."/>
            <person name="Selwyn J.D."/>
            <person name="Despard B.A."/>
            <person name="Roesel C.L."/>
        </authorList>
    </citation>
    <scope>NUCLEOTIDE SEQUENCE</scope>
    <source>
        <strain evidence="11">K2</strain>
    </source>
</reference>
<proteinExistence type="inferred from homology"/>
<dbReference type="SMART" id="SM00220">
    <property type="entry name" value="S_TKc"/>
    <property type="match status" value="1"/>
</dbReference>
<gene>
    <name evidence="11" type="ORF">P5673_028948</name>
</gene>
<keyword evidence="6 11" id="KW-0418">Kinase</keyword>
<evidence type="ECO:0000256" key="9">
    <source>
        <dbReference type="ARBA" id="ARBA00048679"/>
    </source>
</evidence>
<evidence type="ECO:0000313" key="12">
    <source>
        <dbReference type="Proteomes" id="UP001249851"/>
    </source>
</evidence>
<keyword evidence="4" id="KW-0808">Transferase</keyword>
<organism evidence="11 12">
    <name type="scientific">Acropora cervicornis</name>
    <name type="common">Staghorn coral</name>
    <dbReference type="NCBI Taxonomy" id="6130"/>
    <lineage>
        <taxon>Eukaryota</taxon>
        <taxon>Metazoa</taxon>
        <taxon>Cnidaria</taxon>
        <taxon>Anthozoa</taxon>
        <taxon>Hexacorallia</taxon>
        <taxon>Scleractinia</taxon>
        <taxon>Astrocoeniina</taxon>
        <taxon>Acroporidae</taxon>
        <taxon>Acropora</taxon>
    </lineage>
</organism>
<dbReference type="Proteomes" id="UP001249851">
    <property type="component" value="Unassembled WGS sequence"/>
</dbReference>
<dbReference type="SUPFAM" id="SSF56112">
    <property type="entry name" value="Protein kinase-like (PK-like)"/>
    <property type="match status" value="1"/>
</dbReference>
<dbReference type="PANTHER" id="PTHR44899:SF8">
    <property type="entry name" value="NIMA-RELATED KINASE 11"/>
    <property type="match status" value="1"/>
</dbReference>
<dbReference type="PANTHER" id="PTHR44899">
    <property type="entry name" value="CAMK FAMILY PROTEIN KINASE"/>
    <property type="match status" value="1"/>
</dbReference>
<dbReference type="PROSITE" id="PS50011">
    <property type="entry name" value="PROTEIN_KINASE_DOM"/>
    <property type="match status" value="1"/>
</dbReference>
<sequence>MPLPKKIPRGGKSRSLDADRVFANRYCVDKKLGSGSFGTVYLVQDMRDKYQWKVLKEIFVGELAPDETVDAMREAKLLSTLHHVHIVKFHDSFLDRESFCIITEYCEGGDLHDKIKAWKNAGKTFDESLILTWFIQMTLAVKFMHEKKILHRDLKTRNIFLKRNVIKLGDLGISRILMGTSDMATTFTGTPYYMSPEVIL</sequence>
<keyword evidence="3" id="KW-0723">Serine/threonine-protein kinase</keyword>
<evidence type="ECO:0000256" key="3">
    <source>
        <dbReference type="ARBA" id="ARBA00022527"/>
    </source>
</evidence>
<evidence type="ECO:0000256" key="4">
    <source>
        <dbReference type="ARBA" id="ARBA00022679"/>
    </source>
</evidence>
<dbReference type="EMBL" id="JARQWQ010000111">
    <property type="protein sequence ID" value="KAK2550426.1"/>
    <property type="molecule type" value="Genomic_DNA"/>
</dbReference>
<dbReference type="AlphaFoldDB" id="A0AAD9UUH7"/>
<reference evidence="11" key="1">
    <citation type="journal article" date="2023" name="G3 (Bethesda)">
        <title>Whole genome assembly and annotation of the endangered Caribbean coral Acropora cervicornis.</title>
        <authorList>
            <person name="Selwyn J.D."/>
            <person name="Vollmer S.V."/>
        </authorList>
    </citation>
    <scope>NUCLEOTIDE SEQUENCE</scope>
    <source>
        <strain evidence="11">K2</strain>
    </source>
</reference>
<feature type="domain" description="Protein kinase" evidence="10">
    <location>
        <begin position="26"/>
        <end position="200"/>
    </location>
</feature>
<comment type="catalytic activity">
    <reaction evidence="9">
        <text>L-seryl-[protein] + ATP = O-phospho-L-seryl-[protein] + ADP + H(+)</text>
        <dbReference type="Rhea" id="RHEA:17989"/>
        <dbReference type="Rhea" id="RHEA-COMP:9863"/>
        <dbReference type="Rhea" id="RHEA-COMP:11604"/>
        <dbReference type="ChEBI" id="CHEBI:15378"/>
        <dbReference type="ChEBI" id="CHEBI:29999"/>
        <dbReference type="ChEBI" id="CHEBI:30616"/>
        <dbReference type="ChEBI" id="CHEBI:83421"/>
        <dbReference type="ChEBI" id="CHEBI:456216"/>
        <dbReference type="EC" id="2.7.11.1"/>
    </reaction>
</comment>
<keyword evidence="5" id="KW-0547">Nucleotide-binding</keyword>
<dbReference type="PROSITE" id="PS00108">
    <property type="entry name" value="PROTEIN_KINASE_ST"/>
    <property type="match status" value="1"/>
</dbReference>
<keyword evidence="7" id="KW-0067">ATP-binding</keyword>
<dbReference type="InterPro" id="IPR008271">
    <property type="entry name" value="Ser/Thr_kinase_AS"/>
</dbReference>
<dbReference type="Pfam" id="PF00069">
    <property type="entry name" value="Pkinase"/>
    <property type="match status" value="1"/>
</dbReference>
<evidence type="ECO:0000256" key="5">
    <source>
        <dbReference type="ARBA" id="ARBA00022741"/>
    </source>
</evidence>
<comment type="similarity">
    <text evidence="1">Belongs to the protein kinase superfamily. NEK Ser/Thr protein kinase family. NIMA subfamily.</text>
</comment>
<dbReference type="Gene3D" id="1.10.510.10">
    <property type="entry name" value="Transferase(Phosphotransferase) domain 1"/>
    <property type="match status" value="1"/>
</dbReference>
<dbReference type="GO" id="GO:0004674">
    <property type="term" value="F:protein serine/threonine kinase activity"/>
    <property type="evidence" value="ECO:0007669"/>
    <property type="project" value="UniProtKB-KW"/>
</dbReference>
<name>A0AAD9UUH7_ACRCE</name>
<evidence type="ECO:0000256" key="1">
    <source>
        <dbReference type="ARBA" id="ARBA00010886"/>
    </source>
</evidence>
<dbReference type="InterPro" id="IPR000719">
    <property type="entry name" value="Prot_kinase_dom"/>
</dbReference>
<accession>A0AAD9UUH7</accession>
<evidence type="ECO:0000256" key="6">
    <source>
        <dbReference type="ARBA" id="ARBA00022777"/>
    </source>
</evidence>
<evidence type="ECO:0000259" key="10">
    <source>
        <dbReference type="PROSITE" id="PS50011"/>
    </source>
</evidence>
<dbReference type="InterPro" id="IPR051131">
    <property type="entry name" value="NEK_Ser/Thr_kinase_NIMA"/>
</dbReference>